<dbReference type="GO" id="GO:0006508">
    <property type="term" value="P:proteolysis"/>
    <property type="evidence" value="ECO:0007669"/>
    <property type="project" value="UniProtKB-KW"/>
</dbReference>
<organism evidence="10 11">
    <name type="scientific">Methanoculleus taiwanensis</name>
    <dbReference type="NCBI Taxonomy" id="1550565"/>
    <lineage>
        <taxon>Archaea</taxon>
        <taxon>Methanobacteriati</taxon>
        <taxon>Methanobacteriota</taxon>
        <taxon>Stenosarchaea group</taxon>
        <taxon>Methanomicrobia</taxon>
        <taxon>Methanomicrobiales</taxon>
        <taxon>Methanomicrobiaceae</taxon>
        <taxon>Methanoculleus</taxon>
    </lineage>
</organism>
<evidence type="ECO:0000256" key="8">
    <source>
        <dbReference type="PIRSR" id="PIRSR025737-1"/>
    </source>
</evidence>
<evidence type="ECO:0000256" key="7">
    <source>
        <dbReference type="ARBA" id="ARBA00023136"/>
    </source>
</evidence>
<keyword evidence="3" id="KW-0645">Protease</keyword>
<feature type="transmembrane region" description="Helical" evidence="9">
    <location>
        <begin position="142"/>
        <end position="162"/>
    </location>
</feature>
<evidence type="ECO:0000256" key="9">
    <source>
        <dbReference type="SAM" id="Phobius"/>
    </source>
</evidence>
<keyword evidence="11" id="KW-1185">Reference proteome</keyword>
<protein>
    <submittedName>
        <fullName evidence="10">Archaeosortase A</fullName>
    </submittedName>
</protein>
<keyword evidence="6 9" id="KW-1133">Transmembrane helix</keyword>
<evidence type="ECO:0000256" key="2">
    <source>
        <dbReference type="ARBA" id="ARBA00022475"/>
    </source>
</evidence>
<evidence type="ECO:0000313" key="11">
    <source>
        <dbReference type="Proteomes" id="UP000290932"/>
    </source>
</evidence>
<evidence type="ECO:0000256" key="3">
    <source>
        <dbReference type="ARBA" id="ARBA00022670"/>
    </source>
</evidence>
<evidence type="ECO:0000256" key="5">
    <source>
        <dbReference type="ARBA" id="ARBA00022801"/>
    </source>
</evidence>
<accession>A0A498GZI9</accession>
<keyword evidence="7 9" id="KW-0472">Membrane</keyword>
<feature type="active site" description="Proton donor" evidence="8">
    <location>
        <position position="187"/>
    </location>
</feature>
<gene>
    <name evidence="10" type="ORF">ABH15_12490</name>
</gene>
<dbReference type="RefSeq" id="WP_128694740.1">
    <property type="nucleotide sequence ID" value="NZ_LHQS01000003.1"/>
</dbReference>
<keyword evidence="5" id="KW-0378">Hydrolase</keyword>
<comment type="caution">
    <text evidence="10">The sequence shown here is derived from an EMBL/GenBank/DDBJ whole genome shotgun (WGS) entry which is preliminary data.</text>
</comment>
<evidence type="ECO:0000313" key="10">
    <source>
        <dbReference type="EMBL" id="RXE55524.1"/>
    </source>
</evidence>
<feature type="transmembrane region" description="Helical" evidence="9">
    <location>
        <begin position="48"/>
        <end position="67"/>
    </location>
</feature>
<dbReference type="AlphaFoldDB" id="A0A498GZI9"/>
<feature type="transmembrane region" description="Helical" evidence="9">
    <location>
        <begin position="79"/>
        <end position="99"/>
    </location>
</feature>
<comment type="subcellular location">
    <subcellularLocation>
        <location evidence="1">Cell membrane</location>
        <topology evidence="1">Multi-pass membrane protein</topology>
    </subcellularLocation>
</comment>
<reference evidence="10 11" key="1">
    <citation type="journal article" date="2015" name="Int. J. Syst. Evol. Microbiol.">
        <title>Methanoculleus taiwanensis sp. nov., a methanogen isolated from deep marine sediment at the deformation front area near Taiwan.</title>
        <authorList>
            <person name="Weng C.Y."/>
            <person name="Chen S.C."/>
            <person name="Lai M.C."/>
            <person name="Wu S.Y."/>
            <person name="Lin S."/>
            <person name="Yang T.F."/>
            <person name="Chen P.C."/>
        </authorList>
    </citation>
    <scope>NUCLEOTIDE SEQUENCE [LARGE SCALE GENOMIC DNA]</scope>
    <source>
        <strain evidence="10 11">CYW4</strain>
    </source>
</reference>
<name>A0A498GZI9_9EURY</name>
<keyword evidence="2" id="KW-1003">Cell membrane</keyword>
<dbReference type="EMBL" id="LHQS01000003">
    <property type="protein sequence ID" value="RXE55524.1"/>
    <property type="molecule type" value="Genomic_DNA"/>
</dbReference>
<feature type="transmembrane region" description="Helical" evidence="9">
    <location>
        <begin position="227"/>
        <end position="251"/>
    </location>
</feature>
<dbReference type="PIRSF" id="PIRSF025737">
    <property type="entry name" value="Cyco1"/>
    <property type="match status" value="1"/>
</dbReference>
<sequence>MIEYLVLISCIAFLAFLIPNTTFRKYFAIVGWVSIAGYLFSELPYYFSINNFMYPIIALLSIPFLYVTIRALLREDRRILQLSMAAAVAFLIYAPFAYITPLGDWLIAAVVAQTSWMLSLAGYPVSHVSWNILTRNGFQTEIILACTGIQSIAIMLGVAGAVKTTLRQKVLAFLLVFPTIYILNIFRNTFVISAYTGQWFPYLPEIAGNGEFGYESFFWAHNVMCELGALLLLVAIAYGLFIIIPGLGAFADDLFKLYREELTVLVRRVKDEPPR</sequence>
<dbReference type="GO" id="GO:0005886">
    <property type="term" value="C:plasma membrane"/>
    <property type="evidence" value="ECO:0007669"/>
    <property type="project" value="UniProtKB-SubCell"/>
</dbReference>
<dbReference type="OrthoDB" id="200496at2157"/>
<dbReference type="NCBIfam" id="TIGR04178">
    <property type="entry name" value="exo_archaeo"/>
    <property type="match status" value="1"/>
</dbReference>
<feature type="transmembrane region" description="Helical" evidence="9">
    <location>
        <begin position="168"/>
        <end position="186"/>
    </location>
</feature>
<proteinExistence type="predicted"/>
<dbReference type="GO" id="GO:0008233">
    <property type="term" value="F:peptidase activity"/>
    <property type="evidence" value="ECO:0007669"/>
    <property type="project" value="UniProtKB-KW"/>
</dbReference>
<dbReference type="Proteomes" id="UP000290932">
    <property type="component" value="Unassembled WGS sequence"/>
</dbReference>
<dbReference type="InterPro" id="IPR014522">
    <property type="entry name" value="ArtA"/>
</dbReference>
<evidence type="ECO:0000256" key="4">
    <source>
        <dbReference type="ARBA" id="ARBA00022692"/>
    </source>
</evidence>
<dbReference type="NCBIfam" id="TIGR04125">
    <property type="entry name" value="exosort_PGF_TRM"/>
    <property type="match status" value="1"/>
</dbReference>
<dbReference type="Pfam" id="PF09721">
    <property type="entry name" value="Exosortase_EpsH"/>
    <property type="match status" value="1"/>
</dbReference>
<dbReference type="InterPro" id="IPR019127">
    <property type="entry name" value="Exosortase"/>
</dbReference>
<keyword evidence="4 9" id="KW-0812">Transmembrane</keyword>
<evidence type="ECO:0000256" key="1">
    <source>
        <dbReference type="ARBA" id="ARBA00004651"/>
    </source>
</evidence>
<dbReference type="InterPro" id="IPR026392">
    <property type="entry name" value="Exo/Archaeosortase_dom"/>
</dbReference>
<evidence type="ECO:0000256" key="6">
    <source>
        <dbReference type="ARBA" id="ARBA00022989"/>
    </source>
</evidence>
<feature type="active site" description="Acyl-thioester intermediate" evidence="8">
    <location>
        <position position="146"/>
    </location>
</feature>